<evidence type="ECO:0000256" key="8">
    <source>
        <dbReference type="ARBA" id="ARBA00023065"/>
    </source>
</evidence>
<keyword evidence="4" id="KW-0410">Iron transport</keyword>
<feature type="transmembrane region" description="Helical" evidence="12">
    <location>
        <begin position="173"/>
        <end position="193"/>
    </location>
</feature>
<protein>
    <submittedName>
        <fullName evidence="14">Major facilitator superfamily domain-containing protein</fullName>
    </submittedName>
</protein>
<evidence type="ECO:0000256" key="11">
    <source>
        <dbReference type="SAM" id="MobiDB-lite"/>
    </source>
</evidence>
<evidence type="ECO:0000313" key="15">
    <source>
        <dbReference type="Proteomes" id="UP000813427"/>
    </source>
</evidence>
<feature type="domain" description="Major facilitator superfamily (MFS) profile" evidence="13">
    <location>
        <begin position="79"/>
        <end position="582"/>
    </location>
</feature>
<evidence type="ECO:0000256" key="3">
    <source>
        <dbReference type="ARBA" id="ARBA00022448"/>
    </source>
</evidence>
<dbReference type="FunFam" id="1.20.1250.20:FF:000302">
    <property type="entry name" value="MFS siderochrome iron transporter MirB"/>
    <property type="match status" value="1"/>
</dbReference>
<feature type="compositionally biased region" description="Polar residues" evidence="11">
    <location>
        <begin position="13"/>
        <end position="28"/>
    </location>
</feature>
<evidence type="ECO:0000259" key="13">
    <source>
        <dbReference type="PROSITE" id="PS50850"/>
    </source>
</evidence>
<keyword evidence="10" id="KW-0325">Glycoprotein</keyword>
<keyword evidence="15" id="KW-1185">Reference proteome</keyword>
<accession>A0A8K0RTI9</accession>
<dbReference type="EMBL" id="JAGPXF010000004">
    <property type="protein sequence ID" value="KAH7245472.1"/>
    <property type="molecule type" value="Genomic_DNA"/>
</dbReference>
<feature type="transmembrane region" description="Helical" evidence="12">
    <location>
        <begin position="200"/>
        <end position="220"/>
    </location>
</feature>
<gene>
    <name evidence="14" type="ORF">BKA59DRAFT_475852</name>
</gene>
<evidence type="ECO:0000256" key="1">
    <source>
        <dbReference type="ARBA" id="ARBA00004141"/>
    </source>
</evidence>
<keyword evidence="3" id="KW-0813">Transport</keyword>
<keyword evidence="7" id="KW-0408">Iron</keyword>
<dbReference type="PANTHER" id="PTHR23501">
    <property type="entry name" value="MAJOR FACILITATOR SUPERFAMILY"/>
    <property type="match status" value="1"/>
</dbReference>
<keyword evidence="9 12" id="KW-0472">Membrane</keyword>
<dbReference type="AlphaFoldDB" id="A0A8K0RTI9"/>
<dbReference type="SUPFAM" id="SSF103473">
    <property type="entry name" value="MFS general substrate transporter"/>
    <property type="match status" value="2"/>
</dbReference>
<feature type="transmembrane region" description="Helical" evidence="12">
    <location>
        <begin position="481"/>
        <end position="502"/>
    </location>
</feature>
<feature type="transmembrane region" description="Helical" evidence="12">
    <location>
        <begin position="232"/>
        <end position="256"/>
    </location>
</feature>
<feature type="transmembrane region" description="Helical" evidence="12">
    <location>
        <begin position="313"/>
        <end position="334"/>
    </location>
</feature>
<keyword evidence="8" id="KW-0406">Ion transport</keyword>
<evidence type="ECO:0000256" key="4">
    <source>
        <dbReference type="ARBA" id="ARBA00022496"/>
    </source>
</evidence>
<comment type="subcellular location">
    <subcellularLocation>
        <location evidence="1">Membrane</location>
        <topology evidence="1">Multi-pass membrane protein</topology>
    </subcellularLocation>
</comment>
<feature type="transmembrane region" description="Helical" evidence="12">
    <location>
        <begin position="446"/>
        <end position="474"/>
    </location>
</feature>
<dbReference type="Proteomes" id="UP000813427">
    <property type="component" value="Unassembled WGS sequence"/>
</dbReference>
<evidence type="ECO:0000313" key="14">
    <source>
        <dbReference type="EMBL" id="KAH7245472.1"/>
    </source>
</evidence>
<reference evidence="14" key="1">
    <citation type="journal article" date="2021" name="Nat. Commun.">
        <title>Genetic determinants of endophytism in the Arabidopsis root mycobiome.</title>
        <authorList>
            <person name="Mesny F."/>
            <person name="Miyauchi S."/>
            <person name="Thiergart T."/>
            <person name="Pickel B."/>
            <person name="Atanasova L."/>
            <person name="Karlsson M."/>
            <person name="Huettel B."/>
            <person name="Barry K.W."/>
            <person name="Haridas S."/>
            <person name="Chen C."/>
            <person name="Bauer D."/>
            <person name="Andreopoulos W."/>
            <person name="Pangilinan J."/>
            <person name="LaButti K."/>
            <person name="Riley R."/>
            <person name="Lipzen A."/>
            <person name="Clum A."/>
            <person name="Drula E."/>
            <person name="Henrissat B."/>
            <person name="Kohler A."/>
            <person name="Grigoriev I.V."/>
            <person name="Martin F.M."/>
            <person name="Hacquard S."/>
        </authorList>
    </citation>
    <scope>NUCLEOTIDE SEQUENCE</scope>
    <source>
        <strain evidence="14">MPI-SDFR-AT-0068</strain>
    </source>
</reference>
<organism evidence="14 15">
    <name type="scientific">Fusarium tricinctum</name>
    <dbReference type="NCBI Taxonomy" id="61284"/>
    <lineage>
        <taxon>Eukaryota</taxon>
        <taxon>Fungi</taxon>
        <taxon>Dikarya</taxon>
        <taxon>Ascomycota</taxon>
        <taxon>Pezizomycotina</taxon>
        <taxon>Sordariomycetes</taxon>
        <taxon>Hypocreomycetidae</taxon>
        <taxon>Hypocreales</taxon>
        <taxon>Nectriaceae</taxon>
        <taxon>Fusarium</taxon>
        <taxon>Fusarium tricinctum species complex</taxon>
    </lineage>
</organism>
<evidence type="ECO:0000256" key="5">
    <source>
        <dbReference type="ARBA" id="ARBA00022692"/>
    </source>
</evidence>
<name>A0A8K0RTI9_9HYPO</name>
<dbReference type="GO" id="GO:0010106">
    <property type="term" value="P:cellular response to iron ion starvation"/>
    <property type="evidence" value="ECO:0007669"/>
    <property type="project" value="UniProtKB-ARBA"/>
</dbReference>
<proteinExistence type="inferred from homology"/>
<dbReference type="PANTHER" id="PTHR23501:SF50">
    <property type="entry name" value="MFS SIDEROCHROME IRON TRANSPORTER MIRB (AFU_ORTHOLOGUE AFUA_3G03640)-RELATED"/>
    <property type="match status" value="1"/>
</dbReference>
<feature type="transmembrane region" description="Helical" evidence="12">
    <location>
        <begin position="561"/>
        <end position="579"/>
    </location>
</feature>
<dbReference type="FunFam" id="1.20.1250.20:FF:000284">
    <property type="entry name" value="Siderophore iron transporter mirB"/>
    <property type="match status" value="1"/>
</dbReference>
<sequence>MGVWNRMRPHLGSKSSDVNVAPQETTTTTDHEKSPNIESPTDGNSSVAEDALPAEDVTEGVKNMEAITLVWTRSSLIGLFICIWFVYLLNAFQSSTVGSLVPYVTSSWGDHSLLNVIDVVASSMTAAVFIPLAKLLDLWGRAEGYLLMVAFAELGLILMATSTNLSIYCAANVFYQVGFTGLIYSIDVMTADATNLKNRALAFAFTSSPYMISAFAGSYASDRMLVDIGWPWGFGTFAFLTPVVCAPLYILLKINLRKAKKNILPKEASGRTFKESVWHYVIEFDVLGVFLFATGLVIFLLPFNIAASAPNGWASGYIIAMIVVGFFLLVGFAINEVYLAPVPFLKVHFLTDRTLVGACLLDLTYQISYYCWNNYFTSFLQVVNYLTVAEAGYVSNTFNVVSGILLFIIGWGIRRTGYFKWLLWIGVPLYIFAQGLMIYFRNPTGYVGYLVMTQIFISIGGSVFTICMQLAVLAAVDHQHVAAALAMLNVTGTAGGSIGYTISGAIWTNTFEKALIKYLPSSALDSLADIYGDLAVQLSYAKGTPERIGIQKAYGYAQTRMLAAGTAIMALSFVWVALIRNLKVSEMKQTKGNVF</sequence>
<feature type="compositionally biased region" description="Polar residues" evidence="11">
    <location>
        <begin position="36"/>
        <end position="47"/>
    </location>
</feature>
<feature type="transmembrane region" description="Helical" evidence="12">
    <location>
        <begin position="392"/>
        <end position="409"/>
    </location>
</feature>
<evidence type="ECO:0000256" key="6">
    <source>
        <dbReference type="ARBA" id="ARBA00022989"/>
    </source>
</evidence>
<feature type="transmembrane region" description="Helical" evidence="12">
    <location>
        <begin position="355"/>
        <end position="372"/>
    </location>
</feature>
<keyword evidence="5 12" id="KW-0812">Transmembrane</keyword>
<dbReference type="Gene3D" id="1.20.1250.20">
    <property type="entry name" value="MFS general substrate transporter like domains"/>
    <property type="match status" value="2"/>
</dbReference>
<feature type="transmembrane region" description="Helical" evidence="12">
    <location>
        <begin position="112"/>
        <end position="133"/>
    </location>
</feature>
<dbReference type="InterPro" id="IPR036259">
    <property type="entry name" value="MFS_trans_sf"/>
</dbReference>
<feature type="transmembrane region" description="Helical" evidence="12">
    <location>
        <begin position="70"/>
        <end position="92"/>
    </location>
</feature>
<dbReference type="Pfam" id="PF07690">
    <property type="entry name" value="MFS_1"/>
    <property type="match status" value="1"/>
</dbReference>
<dbReference type="GO" id="GO:0006826">
    <property type="term" value="P:iron ion transport"/>
    <property type="evidence" value="ECO:0007669"/>
    <property type="project" value="UniProtKB-KW"/>
</dbReference>
<evidence type="ECO:0000256" key="9">
    <source>
        <dbReference type="ARBA" id="ARBA00023136"/>
    </source>
</evidence>
<comment type="similarity">
    <text evidence="2">Belongs to the major facilitator superfamily.</text>
</comment>
<comment type="caution">
    <text evidence="14">The sequence shown here is derived from an EMBL/GenBank/DDBJ whole genome shotgun (WGS) entry which is preliminary data.</text>
</comment>
<evidence type="ECO:0000256" key="7">
    <source>
        <dbReference type="ARBA" id="ARBA00023004"/>
    </source>
</evidence>
<feature type="region of interest" description="Disordered" evidence="11">
    <location>
        <begin position="1"/>
        <end position="48"/>
    </location>
</feature>
<evidence type="ECO:0000256" key="12">
    <source>
        <dbReference type="SAM" id="Phobius"/>
    </source>
</evidence>
<feature type="transmembrane region" description="Helical" evidence="12">
    <location>
        <begin position="421"/>
        <end position="440"/>
    </location>
</feature>
<keyword evidence="6 12" id="KW-1133">Transmembrane helix</keyword>
<evidence type="ECO:0000256" key="2">
    <source>
        <dbReference type="ARBA" id="ARBA00008335"/>
    </source>
</evidence>
<dbReference type="GO" id="GO:0005886">
    <property type="term" value="C:plasma membrane"/>
    <property type="evidence" value="ECO:0007669"/>
    <property type="project" value="TreeGrafter"/>
</dbReference>
<dbReference type="OrthoDB" id="4078873at2759"/>
<evidence type="ECO:0000256" key="10">
    <source>
        <dbReference type="ARBA" id="ARBA00023180"/>
    </source>
</evidence>
<dbReference type="PROSITE" id="PS50850">
    <property type="entry name" value="MFS"/>
    <property type="match status" value="1"/>
</dbReference>
<dbReference type="InterPro" id="IPR011701">
    <property type="entry name" value="MFS"/>
</dbReference>
<dbReference type="GO" id="GO:0022857">
    <property type="term" value="F:transmembrane transporter activity"/>
    <property type="evidence" value="ECO:0007669"/>
    <property type="project" value="InterPro"/>
</dbReference>
<feature type="transmembrane region" description="Helical" evidence="12">
    <location>
        <begin position="145"/>
        <end position="167"/>
    </location>
</feature>
<feature type="transmembrane region" description="Helical" evidence="12">
    <location>
        <begin position="277"/>
        <end position="301"/>
    </location>
</feature>
<dbReference type="InterPro" id="IPR020846">
    <property type="entry name" value="MFS_dom"/>
</dbReference>